<name>A0A510KTS3_9FUSO</name>
<sequence>MFNFKNKEKEEILLVELNHILLNVGDNELDLTQRRVNIAKQEIEKRKLKIEIINLGDKDALQTNSETETKKQKFGEVVGNESSKDRSGNGNEL</sequence>
<dbReference type="Proteomes" id="UP000321944">
    <property type="component" value="Chromosome"/>
</dbReference>
<feature type="region of interest" description="Disordered" evidence="1">
    <location>
        <begin position="64"/>
        <end position="93"/>
    </location>
</feature>
<evidence type="ECO:0000256" key="1">
    <source>
        <dbReference type="SAM" id="MobiDB-lite"/>
    </source>
</evidence>
<dbReference type="EMBL" id="AP019841">
    <property type="protein sequence ID" value="BBM55099.1"/>
    <property type="molecule type" value="Genomic_DNA"/>
</dbReference>
<dbReference type="OrthoDB" id="82201at2"/>
<proteinExistence type="predicted"/>
<gene>
    <name evidence="2" type="ORF">JMUB3936_1383</name>
</gene>
<dbReference type="RefSeq" id="WP_068157229.1">
    <property type="nucleotide sequence ID" value="NZ_AP019841.1"/>
</dbReference>
<evidence type="ECO:0000313" key="3">
    <source>
        <dbReference type="Proteomes" id="UP000321944"/>
    </source>
</evidence>
<reference evidence="2 3" key="1">
    <citation type="submission" date="2019-07" db="EMBL/GenBank/DDBJ databases">
        <title>Complete Genome Sequence of Leptotrichia wadei Strain JMUB3936.</title>
        <authorList>
            <person name="Watanabe S."/>
            <person name="Cui L."/>
        </authorList>
    </citation>
    <scope>NUCLEOTIDE SEQUENCE [LARGE SCALE GENOMIC DNA]</scope>
    <source>
        <strain evidence="2 3">JMUB3936</strain>
    </source>
</reference>
<evidence type="ECO:0000313" key="2">
    <source>
        <dbReference type="EMBL" id="BBM55099.1"/>
    </source>
</evidence>
<protein>
    <submittedName>
        <fullName evidence="2">Uncharacterized protein</fullName>
    </submittedName>
</protein>
<dbReference type="AlphaFoldDB" id="A0A510KTS3"/>
<accession>A0A510KTS3</accession>
<organism evidence="2 3">
    <name type="scientific">Leptotrichia wadei</name>
    <dbReference type="NCBI Taxonomy" id="157687"/>
    <lineage>
        <taxon>Bacteria</taxon>
        <taxon>Fusobacteriati</taxon>
        <taxon>Fusobacteriota</taxon>
        <taxon>Fusobacteriia</taxon>
        <taxon>Fusobacteriales</taxon>
        <taxon>Leptotrichiaceae</taxon>
        <taxon>Leptotrichia</taxon>
    </lineage>
</organism>